<sequence length="364" mass="40831">MKVYLFNPGHDIALAAHQKYVTLPHAARQLQADLAFLPVLWASKGDLVLVEDKEHISVPAHLRQYAAETGFIDYQDLESLDVTNIEIFPWGWNLALCNRLIEQSNGKLADALPSVQQLDHIRMLSGRGWCAEHLLPCLTTCFDKAVGKAEVFRDYASLCQHLQPADNGLAYQYVLKMPWSSSGRGLRFIDMNHEGITTHLQGWIKNVISKQGYITVEPYYNKVVDFGMEFYAHRNGTIDYLGLSVFDTVNGAYAGNILMGEAQKEEMLSRYTSLECLDSIRETVVSVMSKQLKGNYSGPFGIDMMIVNGGLVHPCVELNLRQTMGHVALSLSEKVNTPRVMRMDYRAGHYSIHVNALSPAYADK</sequence>
<dbReference type="EMBL" id="LR134384">
    <property type="protein sequence ID" value="VEH15477.1"/>
    <property type="molecule type" value="Genomic_DNA"/>
</dbReference>
<reference evidence="1 2" key="1">
    <citation type="submission" date="2018-12" db="EMBL/GenBank/DDBJ databases">
        <authorList>
            <consortium name="Pathogen Informatics"/>
        </authorList>
    </citation>
    <scope>NUCLEOTIDE SEQUENCE [LARGE SCALE GENOMIC DNA]</scope>
    <source>
        <strain evidence="1 2">NCTC13071</strain>
    </source>
</reference>
<proteinExistence type="predicted"/>
<dbReference type="RefSeq" id="WP_018920146.1">
    <property type="nucleotide sequence ID" value="NZ_LR134384.1"/>
</dbReference>
<dbReference type="KEGG" id="poc:NCTC13071_01481"/>
<accession>A0A3S4T2A4</accession>
<dbReference type="GeneID" id="85012303"/>
<dbReference type="AlphaFoldDB" id="A0A3S4T2A4"/>
<dbReference type="SUPFAM" id="SSF56059">
    <property type="entry name" value="Glutathione synthetase ATP-binding domain-like"/>
    <property type="match status" value="1"/>
</dbReference>
<organism evidence="1 2">
    <name type="scientific">Segatella oris</name>
    <dbReference type="NCBI Taxonomy" id="28135"/>
    <lineage>
        <taxon>Bacteria</taxon>
        <taxon>Pseudomonadati</taxon>
        <taxon>Bacteroidota</taxon>
        <taxon>Bacteroidia</taxon>
        <taxon>Bacteroidales</taxon>
        <taxon>Prevotellaceae</taxon>
        <taxon>Segatella</taxon>
    </lineage>
</organism>
<dbReference type="Proteomes" id="UP000274578">
    <property type="component" value="Chromosome 1"/>
</dbReference>
<evidence type="ECO:0008006" key="3">
    <source>
        <dbReference type="Google" id="ProtNLM"/>
    </source>
</evidence>
<evidence type="ECO:0000313" key="2">
    <source>
        <dbReference type="Proteomes" id="UP000274578"/>
    </source>
</evidence>
<name>A0A3S4T2A4_9BACT</name>
<gene>
    <name evidence="1" type="ORF">NCTC13071_01481</name>
</gene>
<protein>
    <recommendedName>
        <fullName evidence="3">ATP-grasp domain-containing protein</fullName>
    </recommendedName>
</protein>
<evidence type="ECO:0000313" key="1">
    <source>
        <dbReference type="EMBL" id="VEH15477.1"/>
    </source>
</evidence>